<organism evidence="2 3">
    <name type="scientific">Meloidogyne enterolobii</name>
    <name type="common">Root-knot nematode worm</name>
    <name type="synonym">Meloidogyne mayaguensis</name>
    <dbReference type="NCBI Taxonomy" id="390850"/>
    <lineage>
        <taxon>Eukaryota</taxon>
        <taxon>Metazoa</taxon>
        <taxon>Ecdysozoa</taxon>
        <taxon>Nematoda</taxon>
        <taxon>Chromadorea</taxon>
        <taxon>Rhabditida</taxon>
        <taxon>Tylenchina</taxon>
        <taxon>Tylenchomorpha</taxon>
        <taxon>Tylenchoidea</taxon>
        <taxon>Meloidogynidae</taxon>
        <taxon>Meloidogyninae</taxon>
        <taxon>Meloidogyne</taxon>
    </lineage>
</organism>
<dbReference type="AlphaFoldDB" id="A0A6V7URQ6"/>
<sequence length="47" mass="5880">MNKKQLKNQYRKQKIQKQNFPDQGVNKVRKKVLKQIKENWTKRKLIR</sequence>
<gene>
    <name evidence="2" type="ORF">MENT_LOCUS16393</name>
</gene>
<protein>
    <submittedName>
        <fullName evidence="2">Uncharacterized protein</fullName>
    </submittedName>
</protein>
<name>A0A6V7URQ6_MELEN</name>
<dbReference type="Proteomes" id="UP000580250">
    <property type="component" value="Unassembled WGS sequence"/>
</dbReference>
<evidence type="ECO:0000313" key="2">
    <source>
        <dbReference type="EMBL" id="CAD2164096.1"/>
    </source>
</evidence>
<comment type="caution">
    <text evidence="2">The sequence shown here is derived from an EMBL/GenBank/DDBJ whole genome shotgun (WGS) entry which is preliminary data.</text>
</comment>
<feature type="region of interest" description="Disordered" evidence="1">
    <location>
        <begin position="1"/>
        <end position="22"/>
    </location>
</feature>
<feature type="compositionally biased region" description="Basic residues" evidence="1">
    <location>
        <begin position="1"/>
        <end position="15"/>
    </location>
</feature>
<evidence type="ECO:0000256" key="1">
    <source>
        <dbReference type="SAM" id="MobiDB-lite"/>
    </source>
</evidence>
<proteinExistence type="predicted"/>
<reference evidence="2 3" key="1">
    <citation type="submission" date="2020-08" db="EMBL/GenBank/DDBJ databases">
        <authorList>
            <person name="Koutsovoulos G."/>
            <person name="Danchin GJ E."/>
        </authorList>
    </citation>
    <scope>NUCLEOTIDE SEQUENCE [LARGE SCALE GENOMIC DNA]</scope>
</reference>
<accession>A0A6V7URQ6</accession>
<dbReference type="EMBL" id="CAJEWN010000101">
    <property type="protein sequence ID" value="CAD2164096.1"/>
    <property type="molecule type" value="Genomic_DNA"/>
</dbReference>
<evidence type="ECO:0000313" key="3">
    <source>
        <dbReference type="Proteomes" id="UP000580250"/>
    </source>
</evidence>